<evidence type="ECO:0000256" key="3">
    <source>
        <dbReference type="ARBA" id="ARBA00022475"/>
    </source>
</evidence>
<dbReference type="PIRSF" id="PIRSF002746">
    <property type="entry name" value="Gluconate_transporter"/>
    <property type="match status" value="1"/>
</dbReference>
<dbReference type="NCBIfam" id="TIGR00791">
    <property type="entry name" value="gntP"/>
    <property type="match status" value="1"/>
</dbReference>
<dbReference type="STRING" id="477680.SAMN05421788_11610"/>
<protein>
    <submittedName>
        <fullName evidence="9">Gnt-I system high-affinity gluconate transporter</fullName>
    </submittedName>
</protein>
<feature type="transmembrane region" description="Helical" evidence="8">
    <location>
        <begin position="253"/>
        <end position="274"/>
    </location>
</feature>
<gene>
    <name evidence="9" type="ORF">SAMN05421788_11610</name>
</gene>
<dbReference type="PANTHER" id="PTHR30354:SF22">
    <property type="entry name" value="HIGH-AFFINITY GLUCONATE TRANSPORTER"/>
    <property type="match status" value="1"/>
</dbReference>
<feature type="transmembrane region" description="Helical" evidence="8">
    <location>
        <begin position="222"/>
        <end position="241"/>
    </location>
</feature>
<organism evidence="9 10">
    <name type="scientific">Filimonas lacunae</name>
    <dbReference type="NCBI Taxonomy" id="477680"/>
    <lineage>
        <taxon>Bacteria</taxon>
        <taxon>Pseudomonadati</taxon>
        <taxon>Bacteroidota</taxon>
        <taxon>Chitinophagia</taxon>
        <taxon>Chitinophagales</taxon>
        <taxon>Chitinophagaceae</taxon>
        <taxon>Filimonas</taxon>
    </lineage>
</organism>
<feature type="transmembrane region" description="Helical" evidence="8">
    <location>
        <begin position="376"/>
        <end position="399"/>
    </location>
</feature>
<feature type="transmembrane region" description="Helical" evidence="8">
    <location>
        <begin position="135"/>
        <end position="153"/>
    </location>
</feature>
<keyword evidence="3" id="KW-1003">Cell membrane</keyword>
<dbReference type="RefSeq" id="WP_076382686.1">
    <property type="nucleotide sequence ID" value="NZ_AP017422.1"/>
</dbReference>
<dbReference type="Proteomes" id="UP000186917">
    <property type="component" value="Unassembled WGS sequence"/>
</dbReference>
<accession>A0A173MH10</accession>
<evidence type="ECO:0000256" key="4">
    <source>
        <dbReference type="ARBA" id="ARBA00022692"/>
    </source>
</evidence>
<evidence type="ECO:0000256" key="6">
    <source>
        <dbReference type="ARBA" id="ARBA00023136"/>
    </source>
</evidence>
<feature type="transmembrane region" description="Helical" evidence="8">
    <location>
        <begin position="99"/>
        <end position="129"/>
    </location>
</feature>
<evidence type="ECO:0000256" key="8">
    <source>
        <dbReference type="SAM" id="Phobius"/>
    </source>
</evidence>
<feature type="transmembrane region" description="Helical" evidence="8">
    <location>
        <begin position="335"/>
        <end position="364"/>
    </location>
</feature>
<keyword evidence="2" id="KW-0813">Transport</keyword>
<feature type="transmembrane region" description="Helical" evidence="8">
    <location>
        <begin position="52"/>
        <end position="70"/>
    </location>
</feature>
<keyword evidence="4 8" id="KW-0812">Transmembrane</keyword>
<feature type="transmembrane region" description="Helical" evidence="8">
    <location>
        <begin position="174"/>
        <end position="192"/>
    </location>
</feature>
<dbReference type="PANTHER" id="PTHR30354">
    <property type="entry name" value="GNT FAMILY GLUCONATE TRANSPORTER"/>
    <property type="match status" value="1"/>
</dbReference>
<feature type="transmembrane region" description="Helical" evidence="8">
    <location>
        <begin position="294"/>
        <end position="314"/>
    </location>
</feature>
<dbReference type="EMBL" id="FTOR01000016">
    <property type="protein sequence ID" value="SIT34361.1"/>
    <property type="molecule type" value="Genomic_DNA"/>
</dbReference>
<comment type="subcellular location">
    <subcellularLocation>
        <location evidence="1">Cell membrane</location>
        <topology evidence="1">Multi-pass membrane protein</topology>
    </subcellularLocation>
</comment>
<dbReference type="OrthoDB" id="9787129at2"/>
<dbReference type="InterPro" id="IPR003474">
    <property type="entry name" value="Glcn_transporter"/>
</dbReference>
<evidence type="ECO:0000256" key="7">
    <source>
        <dbReference type="ARBA" id="ARBA00049663"/>
    </source>
</evidence>
<reference evidence="10" key="1">
    <citation type="submission" date="2017-01" db="EMBL/GenBank/DDBJ databases">
        <authorList>
            <person name="Varghese N."/>
            <person name="Submissions S."/>
        </authorList>
    </citation>
    <scope>NUCLEOTIDE SEQUENCE [LARGE SCALE GENOMIC DNA]</scope>
    <source>
        <strain evidence="10">DSM 21054</strain>
    </source>
</reference>
<sequence>MEWLVILAAVALQVYLTWKKLGPFLSLLIVALLSGLCLGMHPEQLIRSIERGVGNTLSGLALVICLGAALGKILEAGGAVTRITTTLIGAFGERNIQWVLLLTGFLIGIPLYYNAGFMILVPLVFSVAYRAKLPLLYVAMPMAAALSTTHCFLPPHPSPVFLINAFHANMGKTLVYGLMITVPVVIVAGPLLGRLLKNVQVKTESVFLSKDDDPEKPLPGTLPSFLIGLLPVGLITAKLLADHLLGDYLLRTILDFTGDATIALLISVLLAIAYFGKAAGQPLAATVKWVNEAIGGIAVILFIICAGGVFKQVLQDSGTDKHIAALCAQWQMPPLLFGWLITAILRVAIGSATVAGITAAGVVAPLVASGVASPELMVLAVGTGSVFGSHVNDSGFWMFKEFFNLSLKQTFLSWTVMETAISVLGLIGVLVLEVVVGV</sequence>
<evidence type="ECO:0000256" key="5">
    <source>
        <dbReference type="ARBA" id="ARBA00022989"/>
    </source>
</evidence>
<dbReference type="GO" id="GO:0015128">
    <property type="term" value="F:gluconate transmembrane transporter activity"/>
    <property type="evidence" value="ECO:0007669"/>
    <property type="project" value="InterPro"/>
</dbReference>
<feature type="transmembrane region" description="Helical" evidence="8">
    <location>
        <begin position="411"/>
        <end position="432"/>
    </location>
</feature>
<name>A0A173MH10_9BACT</name>
<dbReference type="GO" id="GO:0005886">
    <property type="term" value="C:plasma membrane"/>
    <property type="evidence" value="ECO:0007669"/>
    <property type="project" value="UniProtKB-SubCell"/>
</dbReference>
<comment type="similarity">
    <text evidence="7">Belongs to the GntP permease family.</text>
</comment>
<keyword evidence="10" id="KW-1185">Reference proteome</keyword>
<keyword evidence="5 8" id="KW-1133">Transmembrane helix</keyword>
<evidence type="ECO:0000256" key="2">
    <source>
        <dbReference type="ARBA" id="ARBA00022448"/>
    </source>
</evidence>
<dbReference type="Pfam" id="PF02447">
    <property type="entry name" value="GntP_permease"/>
    <property type="match status" value="1"/>
</dbReference>
<keyword evidence="6 8" id="KW-0472">Membrane</keyword>
<feature type="transmembrane region" description="Helical" evidence="8">
    <location>
        <begin position="21"/>
        <end position="40"/>
    </location>
</feature>
<evidence type="ECO:0000313" key="10">
    <source>
        <dbReference type="Proteomes" id="UP000186917"/>
    </source>
</evidence>
<evidence type="ECO:0000313" key="9">
    <source>
        <dbReference type="EMBL" id="SIT34361.1"/>
    </source>
</evidence>
<dbReference type="AlphaFoldDB" id="A0A173MH10"/>
<proteinExistence type="inferred from homology"/>
<dbReference type="KEGG" id="fln:FLA_2806"/>
<evidence type="ECO:0000256" key="1">
    <source>
        <dbReference type="ARBA" id="ARBA00004651"/>
    </source>
</evidence>